<proteinExistence type="inferred from homology"/>
<comment type="catalytic activity">
    <reaction evidence="2">
        <text>cytidine(34) in elongator tRNA(Met) + acetate + ATP = N(4)-acetylcytidine(34) in elongator tRNA(Met) + AMP + diphosphate</text>
        <dbReference type="Rhea" id="RHEA:58144"/>
        <dbReference type="Rhea" id="RHEA-COMP:10693"/>
        <dbReference type="Rhea" id="RHEA-COMP:10694"/>
        <dbReference type="ChEBI" id="CHEBI:30089"/>
        <dbReference type="ChEBI" id="CHEBI:30616"/>
        <dbReference type="ChEBI" id="CHEBI:33019"/>
        <dbReference type="ChEBI" id="CHEBI:74900"/>
        <dbReference type="ChEBI" id="CHEBI:82748"/>
        <dbReference type="ChEBI" id="CHEBI:456215"/>
    </reaction>
</comment>
<dbReference type="InterPro" id="IPR008513">
    <property type="entry name" value="tRNA(Met)_cyd_acetate_ligase"/>
</dbReference>
<dbReference type="GO" id="GO:0005524">
    <property type="term" value="F:ATP binding"/>
    <property type="evidence" value="ECO:0007669"/>
    <property type="project" value="UniProtKB-KW"/>
</dbReference>
<keyword evidence="2" id="KW-0436">Ligase</keyword>
<keyword evidence="1 2" id="KW-0819">tRNA processing</keyword>
<feature type="binding site" evidence="2">
    <location>
        <position position="162"/>
    </location>
    <ligand>
        <name>ATP</name>
        <dbReference type="ChEBI" id="CHEBI:30616"/>
    </ligand>
</feature>
<dbReference type="SUPFAM" id="SSF52374">
    <property type="entry name" value="Nucleotidylyl transferase"/>
    <property type="match status" value="1"/>
</dbReference>
<evidence type="ECO:0000313" key="4">
    <source>
        <dbReference type="Proteomes" id="UP000824238"/>
    </source>
</evidence>
<dbReference type="EC" id="6.3.4.-" evidence="2"/>
<dbReference type="InterPro" id="IPR014729">
    <property type="entry name" value="Rossmann-like_a/b/a_fold"/>
</dbReference>
<comment type="caution">
    <text evidence="3">The sequence shown here is derived from an EMBL/GenBank/DDBJ whole genome shotgun (WGS) entry which is preliminary data.</text>
</comment>
<comment type="function">
    <text evidence="2">Catalyzes the formation of N(4)-acetylcytidine (ac(4)C) at the wobble position of elongator tRNA(Met), using acetate and ATP as substrates. First activates an acetate ion to form acetyladenylate (Ac-AMP) and then transfers the acetyl group to tRNA to form ac(4)C34.</text>
</comment>
<name>A0A9D1DLF4_9FIRM</name>
<evidence type="ECO:0000313" key="3">
    <source>
        <dbReference type="EMBL" id="HIR55032.1"/>
    </source>
</evidence>
<dbReference type="EMBL" id="DVHH01000136">
    <property type="protein sequence ID" value="HIR55032.1"/>
    <property type="molecule type" value="Genomic_DNA"/>
</dbReference>
<dbReference type="Pfam" id="PF05636">
    <property type="entry name" value="HIGH_NTase1"/>
    <property type="match status" value="1"/>
</dbReference>
<dbReference type="GO" id="GO:0000049">
    <property type="term" value="F:tRNA binding"/>
    <property type="evidence" value="ECO:0007669"/>
    <property type="project" value="UniProtKB-KW"/>
</dbReference>
<accession>A0A9D1DLF4</accession>
<evidence type="ECO:0000256" key="1">
    <source>
        <dbReference type="ARBA" id="ARBA00022694"/>
    </source>
</evidence>
<dbReference type="Gene3D" id="3.40.50.620">
    <property type="entry name" value="HUPs"/>
    <property type="match status" value="1"/>
</dbReference>
<comment type="caution">
    <text evidence="2">Lacks conserved residue(s) required for the propagation of feature annotation.</text>
</comment>
<dbReference type="GO" id="GO:0016879">
    <property type="term" value="F:ligase activity, forming carbon-nitrogen bonds"/>
    <property type="evidence" value="ECO:0007669"/>
    <property type="project" value="UniProtKB-UniRule"/>
</dbReference>
<dbReference type="PANTHER" id="PTHR37825:SF1">
    <property type="entry name" value="TRNA(MET) CYTIDINE ACETATE LIGASE"/>
    <property type="match status" value="1"/>
</dbReference>
<keyword evidence="2" id="KW-0067">ATP-binding</keyword>
<dbReference type="GO" id="GO:0006400">
    <property type="term" value="P:tRNA modification"/>
    <property type="evidence" value="ECO:0007669"/>
    <property type="project" value="UniProtKB-UniRule"/>
</dbReference>
<evidence type="ECO:0000256" key="2">
    <source>
        <dbReference type="HAMAP-Rule" id="MF_01539"/>
    </source>
</evidence>
<sequence length="399" mass="42816">MRAAGIVAEFNPFHNGHALLIERAREALGGDAAVVCAMSGDFVQRGEAAVWSKFARAEAAARCGADLVFELPLPWALSSAEGFARGGVGLLAALGVVDCLCFGSECGETEPLERAAEALLGPDFSAALRNELEGGIPFAAARQRALAAVTDEDTAALLETPNNILAVEYIRAIYELGLDLGFMTIRREGAAHDAPGQGSIRSASELRNRLAAGKSNRGFMPDAASAVFEREYERGRGPVLMETLEPMLLSRLRMLPDAEFNRLPDASEGLGNRLRAAVRDEPTLDGVLAAAKSKRYALSRIRRMTMCACLGIREGMAEELPPYARLLAATERGRALLRQAQDKSRVPIITKPATARQLPREALELFELGAGARDLCVLAYRAAAERRGGGDWRTGPVMV</sequence>
<comment type="subcellular location">
    <subcellularLocation>
        <location evidence="2">Cytoplasm</location>
    </subcellularLocation>
</comment>
<organism evidence="3 4">
    <name type="scientific">Candidatus Scatomorpha intestinigallinarum</name>
    <dbReference type="NCBI Taxonomy" id="2840923"/>
    <lineage>
        <taxon>Bacteria</taxon>
        <taxon>Bacillati</taxon>
        <taxon>Bacillota</taxon>
        <taxon>Clostridia</taxon>
        <taxon>Eubacteriales</taxon>
        <taxon>Candidatus Scatomorpha</taxon>
    </lineage>
</organism>
<dbReference type="GO" id="GO:0005737">
    <property type="term" value="C:cytoplasm"/>
    <property type="evidence" value="ECO:0007669"/>
    <property type="project" value="UniProtKB-SubCell"/>
</dbReference>
<keyword evidence="2" id="KW-0547">Nucleotide-binding</keyword>
<feature type="binding site" evidence="2">
    <location>
        <position position="187"/>
    </location>
    <ligand>
        <name>ATP</name>
        <dbReference type="ChEBI" id="CHEBI:30616"/>
    </ligand>
</feature>
<protein>
    <recommendedName>
        <fullName evidence="2">tRNA(Met) cytidine acetate ligase</fullName>
        <ecNumber evidence="2">6.3.4.-</ecNumber>
    </recommendedName>
</protein>
<dbReference type="HAMAP" id="MF_01539">
    <property type="entry name" value="TmcAL"/>
    <property type="match status" value="1"/>
</dbReference>
<dbReference type="AlphaFoldDB" id="A0A9D1DLF4"/>
<dbReference type="PANTHER" id="PTHR37825">
    <property type="entry name" value="TRNA(MET) CYTIDINE ACETATE LIGASE"/>
    <property type="match status" value="1"/>
</dbReference>
<keyword evidence="2" id="KW-0820">tRNA-binding</keyword>
<reference evidence="3" key="1">
    <citation type="submission" date="2020-10" db="EMBL/GenBank/DDBJ databases">
        <authorList>
            <person name="Gilroy R."/>
        </authorList>
    </citation>
    <scope>NUCLEOTIDE SEQUENCE</scope>
    <source>
        <strain evidence="3">ChiGjej3B3-7149</strain>
    </source>
</reference>
<comment type="similarity">
    <text evidence="2">Belongs to the TmcAL family.</text>
</comment>
<feature type="binding site" evidence="2">
    <location>
        <begin position="7"/>
        <end position="20"/>
    </location>
    <ligand>
        <name>ATP</name>
        <dbReference type="ChEBI" id="CHEBI:30616"/>
    </ligand>
</feature>
<reference evidence="3" key="2">
    <citation type="journal article" date="2021" name="PeerJ">
        <title>Extensive microbial diversity within the chicken gut microbiome revealed by metagenomics and culture.</title>
        <authorList>
            <person name="Gilroy R."/>
            <person name="Ravi A."/>
            <person name="Getino M."/>
            <person name="Pursley I."/>
            <person name="Horton D.L."/>
            <person name="Alikhan N.F."/>
            <person name="Baker D."/>
            <person name="Gharbi K."/>
            <person name="Hall N."/>
            <person name="Watson M."/>
            <person name="Adriaenssens E.M."/>
            <person name="Foster-Nyarko E."/>
            <person name="Jarju S."/>
            <person name="Secka A."/>
            <person name="Antonio M."/>
            <person name="Oren A."/>
            <person name="Chaudhuri R.R."/>
            <person name="La Ragione R."/>
            <person name="Hildebrand F."/>
            <person name="Pallen M.J."/>
        </authorList>
    </citation>
    <scope>NUCLEOTIDE SEQUENCE</scope>
    <source>
        <strain evidence="3">ChiGjej3B3-7149</strain>
    </source>
</reference>
<feature type="binding site" evidence="2">
    <location>
        <position position="103"/>
    </location>
    <ligand>
        <name>ATP</name>
        <dbReference type="ChEBI" id="CHEBI:30616"/>
    </ligand>
</feature>
<gene>
    <name evidence="2" type="primary">tmcAL</name>
    <name evidence="3" type="ORF">IAD36_05475</name>
</gene>
<keyword evidence="2" id="KW-0963">Cytoplasm</keyword>
<dbReference type="Proteomes" id="UP000824238">
    <property type="component" value="Unassembled WGS sequence"/>
</dbReference>
<keyword evidence="2" id="KW-0694">RNA-binding</keyword>